<sequence length="411" mass="45822">MIKFVVMLLNLKSITSSNIQEVKCLMDLNECFIDGSFLGNSTALLNITGPKVNYYELHLSNFEYLQTSQFAESIKATELKIENSIIDINSNLERIDNKVRSINIKNCSLSIYSLKNFKSLQDLKMKKVKINKISPTAFAGLNNISYFELNDAKLTLGLILSLKHLESVSIFSFTKCGITNKIFSEVLQNLKSPESLSFTLNSIKSIKCDEVSRLEMFSLSINSNQLFGIFPTCGVPVVDVSENKIDTLFIQSGTTTVNASMNVISDIRCDKFVNLLFLNVAGNLLSDLMCVAGISTLEDLNINSNKFKVFGSLSFNKMTSLKAISILDNPIKFISPSLFASVTESLIMKISVDRFDAGYDKLTTFYPHLYEVTHNEINGTCDDYDKVVEALKSQNISLFLLKSSACIKKVP</sequence>
<evidence type="ECO:0000313" key="2">
    <source>
        <dbReference type="EMBL" id="CAG9812015.1"/>
    </source>
</evidence>
<dbReference type="InterPro" id="IPR032675">
    <property type="entry name" value="LRR_dom_sf"/>
</dbReference>
<evidence type="ECO:0000313" key="3">
    <source>
        <dbReference type="Proteomes" id="UP001153620"/>
    </source>
</evidence>
<accession>A0A9N9WWK9</accession>
<reference evidence="2" key="1">
    <citation type="submission" date="2022-01" db="EMBL/GenBank/DDBJ databases">
        <authorList>
            <person name="King R."/>
        </authorList>
    </citation>
    <scope>NUCLEOTIDE SEQUENCE</scope>
</reference>
<proteinExistence type="predicted"/>
<feature type="chain" id="PRO_5040157527" evidence="1">
    <location>
        <begin position="17"/>
        <end position="411"/>
    </location>
</feature>
<reference evidence="2" key="2">
    <citation type="submission" date="2022-10" db="EMBL/GenBank/DDBJ databases">
        <authorList>
            <consortium name="ENA_rothamsted_submissions"/>
            <consortium name="culmorum"/>
            <person name="King R."/>
        </authorList>
    </citation>
    <scope>NUCLEOTIDE SEQUENCE</scope>
</reference>
<dbReference type="EMBL" id="OU895880">
    <property type="protein sequence ID" value="CAG9812015.1"/>
    <property type="molecule type" value="Genomic_DNA"/>
</dbReference>
<dbReference type="SUPFAM" id="SSF52047">
    <property type="entry name" value="RNI-like"/>
    <property type="match status" value="1"/>
</dbReference>
<dbReference type="OrthoDB" id="2013775at2759"/>
<keyword evidence="1" id="KW-0732">Signal</keyword>
<dbReference type="Proteomes" id="UP001153620">
    <property type="component" value="Chromosome 4"/>
</dbReference>
<organism evidence="2 3">
    <name type="scientific">Chironomus riparius</name>
    <dbReference type="NCBI Taxonomy" id="315576"/>
    <lineage>
        <taxon>Eukaryota</taxon>
        <taxon>Metazoa</taxon>
        <taxon>Ecdysozoa</taxon>
        <taxon>Arthropoda</taxon>
        <taxon>Hexapoda</taxon>
        <taxon>Insecta</taxon>
        <taxon>Pterygota</taxon>
        <taxon>Neoptera</taxon>
        <taxon>Endopterygota</taxon>
        <taxon>Diptera</taxon>
        <taxon>Nematocera</taxon>
        <taxon>Chironomoidea</taxon>
        <taxon>Chironomidae</taxon>
        <taxon>Chironominae</taxon>
        <taxon>Chironomus</taxon>
    </lineage>
</organism>
<dbReference type="AlphaFoldDB" id="A0A9N9WWK9"/>
<gene>
    <name evidence="2" type="ORF">CHIRRI_LOCUS14822</name>
</gene>
<feature type="signal peptide" evidence="1">
    <location>
        <begin position="1"/>
        <end position="16"/>
    </location>
</feature>
<evidence type="ECO:0000256" key="1">
    <source>
        <dbReference type="SAM" id="SignalP"/>
    </source>
</evidence>
<name>A0A9N9WWK9_9DIPT</name>
<protein>
    <submittedName>
        <fullName evidence="2">Uncharacterized protein</fullName>
    </submittedName>
</protein>
<keyword evidence="3" id="KW-1185">Reference proteome</keyword>
<dbReference type="Gene3D" id="3.80.10.10">
    <property type="entry name" value="Ribonuclease Inhibitor"/>
    <property type="match status" value="1"/>
</dbReference>